<dbReference type="GO" id="GO:1990904">
    <property type="term" value="C:ribonucleoprotein complex"/>
    <property type="evidence" value="ECO:0007669"/>
    <property type="project" value="UniProtKB-KW"/>
</dbReference>
<proteinExistence type="inferred from homology"/>
<feature type="domain" description="Large ribosomal subunit protein uL5 C-terminal" evidence="8">
    <location>
        <begin position="84"/>
        <end position="177"/>
    </location>
</feature>
<evidence type="ECO:0000259" key="8">
    <source>
        <dbReference type="Pfam" id="PF00673"/>
    </source>
</evidence>
<protein>
    <recommendedName>
        <fullName evidence="4 5">Large ribosomal subunit protein uL5</fullName>
    </recommendedName>
</protein>
<accession>A0A235BUP8</accession>
<keyword evidence="3 5" id="KW-0687">Ribonucleoprotein</keyword>
<comment type="subunit">
    <text evidence="5">Part of the 50S ribosomal subunit; part of the 5S rRNA/L5/L18/L25 subcomplex. Contacts the 5S rRNA and the P site tRNA. Forms a bridge to the 30S subunit in the 70S ribosome.</text>
</comment>
<comment type="function">
    <text evidence="5">This is 1 of the proteins that bind and probably mediate the attachment of the 5S RNA into the large ribosomal subunit, where it forms part of the central protuberance. In the 70S ribosome it contacts protein S13 of the 30S subunit (bridge B1b), connecting the 2 subunits; this bridge is implicated in subunit movement. Contacts the P site tRNA; the 5S rRNA and some of its associated proteins might help stabilize positioning of ribosome-bound tRNAs.</text>
</comment>
<evidence type="ECO:0000256" key="3">
    <source>
        <dbReference type="ARBA" id="ARBA00023274"/>
    </source>
</evidence>
<dbReference type="FunFam" id="3.30.1440.10:FF:000001">
    <property type="entry name" value="50S ribosomal protein L5"/>
    <property type="match status" value="1"/>
</dbReference>
<dbReference type="GO" id="GO:0006412">
    <property type="term" value="P:translation"/>
    <property type="evidence" value="ECO:0007669"/>
    <property type="project" value="UniProtKB-UniRule"/>
</dbReference>
<dbReference type="Proteomes" id="UP000215215">
    <property type="component" value="Unassembled WGS sequence"/>
</dbReference>
<evidence type="ECO:0000256" key="6">
    <source>
        <dbReference type="RuleBase" id="RU003930"/>
    </source>
</evidence>
<evidence type="ECO:0000256" key="4">
    <source>
        <dbReference type="ARBA" id="ARBA00035245"/>
    </source>
</evidence>
<dbReference type="PIRSF" id="PIRSF002161">
    <property type="entry name" value="Ribosomal_L5"/>
    <property type="match status" value="1"/>
</dbReference>
<evidence type="ECO:0000256" key="1">
    <source>
        <dbReference type="ARBA" id="ARBA00008553"/>
    </source>
</evidence>
<feature type="domain" description="Large ribosomal subunit protein uL5 N-terminal" evidence="7">
    <location>
        <begin position="24"/>
        <end position="80"/>
    </location>
</feature>
<dbReference type="NCBIfam" id="NF000585">
    <property type="entry name" value="PRK00010.1"/>
    <property type="match status" value="1"/>
</dbReference>
<dbReference type="EMBL" id="NOZQ01000084">
    <property type="protein sequence ID" value="OYD16153.1"/>
    <property type="molecule type" value="Genomic_DNA"/>
</dbReference>
<name>A0A235BUP8_UNCW3</name>
<keyword evidence="2 5" id="KW-0689">Ribosomal protein</keyword>
<dbReference type="GO" id="GO:0003735">
    <property type="term" value="F:structural constituent of ribosome"/>
    <property type="evidence" value="ECO:0007669"/>
    <property type="project" value="InterPro"/>
</dbReference>
<evidence type="ECO:0000256" key="5">
    <source>
        <dbReference type="HAMAP-Rule" id="MF_01333"/>
    </source>
</evidence>
<dbReference type="Pfam" id="PF00673">
    <property type="entry name" value="Ribosomal_L5_C"/>
    <property type="match status" value="1"/>
</dbReference>
<dbReference type="PANTHER" id="PTHR11994">
    <property type="entry name" value="60S RIBOSOMAL PROTEIN L11-RELATED"/>
    <property type="match status" value="1"/>
</dbReference>
<evidence type="ECO:0000256" key="2">
    <source>
        <dbReference type="ARBA" id="ARBA00022980"/>
    </source>
</evidence>
<keyword evidence="5" id="KW-0699">rRNA-binding</keyword>
<reference evidence="9 10" key="1">
    <citation type="submission" date="2017-07" db="EMBL/GenBank/DDBJ databases">
        <title>Recovery of genomes from metagenomes via a dereplication, aggregation, and scoring strategy.</title>
        <authorList>
            <person name="Sieber C.M."/>
            <person name="Probst A.J."/>
            <person name="Sharrar A."/>
            <person name="Thomas B.C."/>
            <person name="Hess M."/>
            <person name="Tringe S.G."/>
            <person name="Banfield J.F."/>
        </authorList>
    </citation>
    <scope>NUCLEOTIDE SEQUENCE [LARGE SCALE GENOMIC DNA]</scope>
    <source>
        <strain evidence="9">JGI_Cruoil_03_44_89</strain>
    </source>
</reference>
<dbReference type="SUPFAM" id="SSF55282">
    <property type="entry name" value="RL5-like"/>
    <property type="match status" value="1"/>
</dbReference>
<dbReference type="GO" id="GO:0019843">
    <property type="term" value="F:rRNA binding"/>
    <property type="evidence" value="ECO:0007669"/>
    <property type="project" value="UniProtKB-UniRule"/>
</dbReference>
<sequence>MSRIKELYSKTVVPAITKRFGYKNLYEVPRLKKIVVNAGLGEAVSDPKIIGIVSSELAIITGQKPIVIKARKSVASFKLRKGKPIGLKVTLRGERMYDFFDRLVNFAIPRIRDFRGINPDSLDGKGNYNLGITEHTIFPEIKFDKVKSIFGMDINFVTSAGSDEEAFELLKCLGMPFKS</sequence>
<dbReference type="InterPro" id="IPR020930">
    <property type="entry name" value="Ribosomal_uL5_bac-type"/>
</dbReference>
<dbReference type="InterPro" id="IPR002132">
    <property type="entry name" value="Ribosomal_uL5"/>
</dbReference>
<keyword evidence="5" id="KW-0820">tRNA-binding</keyword>
<gene>
    <name evidence="5" type="primary">rplE</name>
    <name evidence="9" type="ORF">CH333_04185</name>
</gene>
<dbReference type="InterPro" id="IPR031309">
    <property type="entry name" value="Ribosomal_uL5_C"/>
</dbReference>
<dbReference type="AlphaFoldDB" id="A0A235BUP8"/>
<dbReference type="HAMAP" id="MF_01333_B">
    <property type="entry name" value="Ribosomal_uL5_B"/>
    <property type="match status" value="1"/>
</dbReference>
<dbReference type="GO" id="GO:0000049">
    <property type="term" value="F:tRNA binding"/>
    <property type="evidence" value="ECO:0007669"/>
    <property type="project" value="UniProtKB-UniRule"/>
</dbReference>
<dbReference type="Gene3D" id="3.30.1440.10">
    <property type="match status" value="1"/>
</dbReference>
<evidence type="ECO:0000313" key="9">
    <source>
        <dbReference type="EMBL" id="OYD16153.1"/>
    </source>
</evidence>
<organism evidence="9 10">
    <name type="scientific">candidate division WOR-3 bacterium JGI_Cruoil_03_44_89</name>
    <dbReference type="NCBI Taxonomy" id="1973748"/>
    <lineage>
        <taxon>Bacteria</taxon>
        <taxon>Bacteria division WOR-3</taxon>
    </lineage>
</organism>
<dbReference type="InterPro" id="IPR031310">
    <property type="entry name" value="Ribosomal_uL5_N"/>
</dbReference>
<comment type="caution">
    <text evidence="9">The sequence shown here is derived from an EMBL/GenBank/DDBJ whole genome shotgun (WGS) entry which is preliminary data.</text>
</comment>
<evidence type="ECO:0000259" key="7">
    <source>
        <dbReference type="Pfam" id="PF00281"/>
    </source>
</evidence>
<dbReference type="Pfam" id="PF00281">
    <property type="entry name" value="Ribosomal_L5"/>
    <property type="match status" value="1"/>
</dbReference>
<dbReference type="GO" id="GO:0005840">
    <property type="term" value="C:ribosome"/>
    <property type="evidence" value="ECO:0007669"/>
    <property type="project" value="UniProtKB-KW"/>
</dbReference>
<comment type="similarity">
    <text evidence="1 5 6">Belongs to the universal ribosomal protein uL5 family.</text>
</comment>
<evidence type="ECO:0000313" key="10">
    <source>
        <dbReference type="Proteomes" id="UP000215215"/>
    </source>
</evidence>
<dbReference type="InterPro" id="IPR022803">
    <property type="entry name" value="Ribosomal_uL5_dom_sf"/>
</dbReference>
<keyword evidence="5" id="KW-0694">RNA-binding</keyword>